<protein>
    <recommendedName>
        <fullName evidence="8">Inner centromere protein ARK-binding domain-containing protein</fullName>
    </recommendedName>
</protein>
<feature type="region of interest" description="Disordered" evidence="7">
    <location>
        <begin position="175"/>
        <end position="279"/>
    </location>
</feature>
<evidence type="ECO:0000256" key="4">
    <source>
        <dbReference type="ARBA" id="ARBA00022490"/>
    </source>
</evidence>
<comment type="subcellular location">
    <subcellularLocation>
        <location evidence="2">Cytoplasm</location>
        <location evidence="2">Cytoskeleton</location>
        <location evidence="2">Spindle</location>
    </subcellularLocation>
    <subcellularLocation>
        <location evidence="1">Nucleus</location>
    </subcellularLocation>
</comment>
<reference evidence="9" key="1">
    <citation type="submission" date="2024-02" db="EMBL/GenBank/DDBJ databases">
        <authorList>
            <consortium name="ELIXIR-Norway"/>
            <consortium name="Elixir Norway"/>
        </authorList>
    </citation>
    <scope>NUCLEOTIDE SEQUENCE</scope>
</reference>
<feature type="region of interest" description="Disordered" evidence="7">
    <location>
        <begin position="1844"/>
        <end position="1863"/>
    </location>
</feature>
<accession>A0ABP0V013</accession>
<feature type="domain" description="Inner centromere protein ARK-binding" evidence="8">
    <location>
        <begin position="1790"/>
        <end position="1842"/>
    </location>
</feature>
<evidence type="ECO:0000256" key="5">
    <source>
        <dbReference type="ARBA" id="ARBA00023212"/>
    </source>
</evidence>
<evidence type="ECO:0000256" key="6">
    <source>
        <dbReference type="ARBA" id="ARBA00023242"/>
    </source>
</evidence>
<comment type="similarity">
    <text evidence="3">Belongs to the INCENP family.</text>
</comment>
<keyword evidence="4" id="KW-0963">Cytoplasm</keyword>
<evidence type="ECO:0000256" key="1">
    <source>
        <dbReference type="ARBA" id="ARBA00004123"/>
    </source>
</evidence>
<organism evidence="9 10">
    <name type="scientific">Sphagnum troendelagicum</name>
    <dbReference type="NCBI Taxonomy" id="128251"/>
    <lineage>
        <taxon>Eukaryota</taxon>
        <taxon>Viridiplantae</taxon>
        <taxon>Streptophyta</taxon>
        <taxon>Embryophyta</taxon>
        <taxon>Bryophyta</taxon>
        <taxon>Sphagnophytina</taxon>
        <taxon>Sphagnopsida</taxon>
        <taxon>Sphagnales</taxon>
        <taxon>Sphagnaceae</taxon>
        <taxon>Sphagnum</taxon>
    </lineage>
</organism>
<evidence type="ECO:0000256" key="3">
    <source>
        <dbReference type="ARBA" id="ARBA00010042"/>
    </source>
</evidence>
<name>A0ABP0V013_9BRYO</name>
<keyword evidence="5" id="KW-0206">Cytoskeleton</keyword>
<proteinExistence type="inferred from homology"/>
<sequence>MEEALLHYVLSLEEVMKMQCVPQYMQQKQHCLNTINMTTTGFLDWLPMQRPPNSSKRQKGAFSLPQFGQSPRFLDKENLVNSQSVVPFSPFPEYPGTISGSKLVEKSGRIFGHASSFRQQQQEAPSDFFAAVGSKETGGELACQKRRTLRRRGGPEVVSQRLLLETEESSWDCIQQERERENVSDEGKDMDNPTDLVHTPAVSSSVTTARRGGIKRDRKAASGARPVTRASRRLACSSAKQDEAHGELQEESVAATVVNVPPRKAPPHLKSQTGRKKPAVLLTPVEEPEVKTRNAEPMNTGSSDADGNAQIMAAGTQMREAVFQVPQFRAEDIDEDSILNINSDAAAPKSGIIVADVQKKQPLKKKPLCGENISAAILEELPARVMCPGQKNMAILEESAAGELHNVRKGLAWEKSGAMLTGEPLARNKYGHRDSNIVQEKACPPVSQAQGGEVGEKLMVGEGNREVVQVSGAVLSSAMESCQVRKDPIFNCRGNFQLSGSTVGNSKELKCANFVRQSRAAEQFGSALDKLPSGNIDHCKIQVSPSDLHPRVNESETGVASNKPENRGMVGQIERSPIDSPAELAHMSCHAAPEASLACAIGGVEVAGFVCTGAQELKKSASSLTLEESGFQPDSGDMEVHVTRNTSLEYEEAKECRSEKTVLVKPGVSSVHAIISQTGGCELDQVPDRAICLASKDREAPMVEDEEKISSGDPECHELKDIEFEAELLLKQQQSEMQLSTDDGKLIPFTLPENCEALDASPDVGRQDVQFQQEVNPECIVTLDCCHYQKRLSPRSKARARRWRSDLGLSGKGQLRSIVFTDTPERILPVHRDCADMLECGVCSPPLQEKAKVSLTPTFMDVSYWLEPNSQQKPQQASESHLYKEAFSQEFQDGDPDTDDYKDHELLESSAADKQHESSTSSPLLMSINSLARVSQDRLSSALDFLEKPEQEDLEQSCKISVELSVEKVLPVTSASRVIPSGASISRAYKSDNPCASNPFTIELDLPTSRFVHMLSATQDLFRPVHPNVVRLPAIPTMHTACTNVSKSTFTSPIVSTPSSPHPVIFREPSPELNLPKAVDMNVAVINLPHLSSVSCSQARVDPAPYKPFSSISSTGVPSSLANLTVCLEQVTVAAVSANVSPRSPKTATLATTYSPAFSKLVDHHEAGSLQTRPEAVSNAVGHSPLSFGDTFSMVPRQLDAARFLKEASTNKSYKLVPQEMSTEMVVTCKPSDTLIQKRSTKDGEAFATHRTSSLAKGFETSEMVAEALLSVLPSSPMHEDYACAPPKGIKRVNDKDNVKHVSQASSKEDDHPGQLCNTLRQEYPSVSPPHVCVQSFSVESFKDDFKGSCRVPDRVVEEAAGRISNLTSSATKAGLADCNGAAFPCPMDSLNHSAPLPVLSCPKEGAQKLLSSEVSSSFQVQPLQKSFPSEPLADIAEKQRFFFNTPESDTSMKLARHASSKFPGMLAHKINSSESCSSLGHVPRPHAWSNLVHMDSAGGTTAVTVAPISVSDGATNPLSKHPNLSLPKHSPQSECCGSLVGAAFCGNSSSSNLLGSNLVSSMRSFLPLIQQQQIQQQQIQYATGKHDVKVKALEAAEAAKRQEEQRMEERQARKKAMEFAKKAKERTIQEKMKEEQALLKKEIQEKNKSANEILRQKGVSEERRRKEENWKRKELESAAHKQRQEMTERKEREEKRKRQEAAMKWHRPIEKRHQTELEKENKPRSMVCPCKSKLRKFYAIMMMNSCLVLGLDVLSPCGNSAAGQPLFCGLTEETFPKSYEMSPYQDSSEGEDSQDGQNRVKKEIPQWARPENLTIQLTRQLEQDPDEIFSGAMSCSLSEVFGTTGSHKRPEYGRRGSSGDWDKDRATWQEKIQYKMSMGYLH</sequence>
<keyword evidence="6" id="KW-0539">Nucleus</keyword>
<evidence type="ECO:0000256" key="7">
    <source>
        <dbReference type="SAM" id="MobiDB-lite"/>
    </source>
</evidence>
<dbReference type="PANTHER" id="PTHR13738:SF1">
    <property type="entry name" value="TROPONIN I"/>
    <property type="match status" value="1"/>
</dbReference>
<dbReference type="Pfam" id="PF03941">
    <property type="entry name" value="INCENP_ARK-bind"/>
    <property type="match status" value="1"/>
</dbReference>
<evidence type="ECO:0000259" key="8">
    <source>
        <dbReference type="Pfam" id="PF03941"/>
    </source>
</evidence>
<evidence type="ECO:0000313" key="9">
    <source>
        <dbReference type="EMBL" id="CAK9231508.1"/>
    </source>
</evidence>
<feature type="region of interest" description="Disordered" evidence="7">
    <location>
        <begin position="546"/>
        <end position="567"/>
    </location>
</feature>
<dbReference type="InterPro" id="IPR005635">
    <property type="entry name" value="Inner_centromere_prot_ARK-bd"/>
</dbReference>
<evidence type="ECO:0000256" key="2">
    <source>
        <dbReference type="ARBA" id="ARBA00004186"/>
    </source>
</evidence>
<gene>
    <name evidence="9" type="ORF">CSSPTR1EN2_LOCUS20687</name>
</gene>
<feature type="region of interest" description="Disordered" evidence="7">
    <location>
        <begin position="1781"/>
        <end position="1801"/>
    </location>
</feature>
<feature type="region of interest" description="Disordered" evidence="7">
    <location>
        <begin position="1650"/>
        <end position="1704"/>
    </location>
</feature>
<dbReference type="CDD" id="cd22249">
    <property type="entry name" value="UDM1_RNF168_RNF169-like"/>
    <property type="match status" value="1"/>
</dbReference>
<dbReference type="PANTHER" id="PTHR13738">
    <property type="entry name" value="TROPONIN I"/>
    <property type="match status" value="1"/>
</dbReference>
<keyword evidence="10" id="KW-1185">Reference proteome</keyword>
<evidence type="ECO:0000313" key="10">
    <source>
        <dbReference type="Proteomes" id="UP001497512"/>
    </source>
</evidence>
<dbReference type="Proteomes" id="UP001497512">
    <property type="component" value="Chromosome 7"/>
</dbReference>
<dbReference type="EMBL" id="OZ019899">
    <property type="protein sequence ID" value="CAK9231508.1"/>
    <property type="molecule type" value="Genomic_DNA"/>
</dbReference>
<feature type="compositionally biased region" description="Basic and acidic residues" evidence="7">
    <location>
        <begin position="175"/>
        <end position="191"/>
    </location>
</feature>
<dbReference type="InterPro" id="IPR050875">
    <property type="entry name" value="Troponin_I"/>
</dbReference>